<sequence>MAIRTIRSDVAALRALVNDKPAVAFDWAYWMCPLDTEAEWFGPFASLVSLWRSRQGEEGSLPRRKDFLAEEFHEWMGRIFIAKLEHDPFDLRFTLWGTTLSEWWRVDYTGQKLGAESSDPGAWGIERQYFAEMARQPFIGLASGSLSEYGRGHIKVAGLDLPLSDGARLDQVLSAHVRLGPEEDLNRVFRDCPKTAFRPR</sequence>
<name>A0A9J7ARW1_9PROT</name>
<dbReference type="EMBL" id="CP102480">
    <property type="protein sequence ID" value="UUX49950.1"/>
    <property type="molecule type" value="Genomic_DNA"/>
</dbReference>
<organism evidence="1 2">
    <name type="scientific">Nisaea acidiphila</name>
    <dbReference type="NCBI Taxonomy" id="1862145"/>
    <lineage>
        <taxon>Bacteria</taxon>
        <taxon>Pseudomonadati</taxon>
        <taxon>Pseudomonadota</taxon>
        <taxon>Alphaproteobacteria</taxon>
        <taxon>Rhodospirillales</taxon>
        <taxon>Thalassobaculaceae</taxon>
        <taxon>Nisaea</taxon>
    </lineage>
</organism>
<evidence type="ECO:0000313" key="1">
    <source>
        <dbReference type="EMBL" id="UUX49950.1"/>
    </source>
</evidence>
<dbReference type="RefSeq" id="WP_257768878.1">
    <property type="nucleotide sequence ID" value="NZ_CP102480.1"/>
</dbReference>
<reference evidence="1" key="1">
    <citation type="submission" date="2022-08" db="EMBL/GenBank/DDBJ databases">
        <title>Nisaea acidiphila sp. nov., isolated from a marine algal debris and emended description of the genus Nisaea Urios et al. 2008.</title>
        <authorList>
            <person name="Kwon K."/>
        </authorList>
    </citation>
    <scope>NUCLEOTIDE SEQUENCE</scope>
    <source>
        <strain evidence="1">MEBiC11861</strain>
    </source>
</reference>
<dbReference type="AlphaFoldDB" id="A0A9J7ARW1"/>
<accession>A0A9J7ARW1</accession>
<protein>
    <submittedName>
        <fullName evidence="1">PAS domain-containing protein</fullName>
    </submittedName>
</protein>
<keyword evidence="2" id="KW-1185">Reference proteome</keyword>
<dbReference type="Proteomes" id="UP001060336">
    <property type="component" value="Chromosome"/>
</dbReference>
<dbReference type="KEGG" id="naci:NUH88_21495"/>
<gene>
    <name evidence="1" type="ORF">NUH88_21495</name>
</gene>
<evidence type="ECO:0000313" key="2">
    <source>
        <dbReference type="Proteomes" id="UP001060336"/>
    </source>
</evidence>
<proteinExistence type="predicted"/>